<proteinExistence type="predicted"/>
<evidence type="ECO:0000313" key="3">
    <source>
        <dbReference type="Proteomes" id="UP000277300"/>
    </source>
</evidence>
<reference evidence="3 4" key="1">
    <citation type="submission" date="2018-07" db="EMBL/GenBank/DDBJ databases">
        <title>Genome sequencing of oomycete isolates from Chile give support for New Zealand origin for Phytophthora kernoviae and make available the first Nothophytophthora sp. genome.</title>
        <authorList>
            <person name="Studholme D.J."/>
            <person name="Sanfuentes E."/>
            <person name="Panda P."/>
            <person name="Hill R."/>
            <person name="Sambles C."/>
            <person name="Grant M."/>
            <person name="Williams N.M."/>
            <person name="Mcdougal R.L."/>
        </authorList>
    </citation>
    <scope>NUCLEOTIDE SEQUENCE [LARGE SCALE GENOMIC DNA]</scope>
    <source>
        <strain evidence="2">Chile6</strain>
        <strain evidence="1">Chile7</strain>
    </source>
</reference>
<evidence type="ECO:0000313" key="4">
    <source>
        <dbReference type="Proteomes" id="UP000284657"/>
    </source>
</evidence>
<dbReference type="AlphaFoldDB" id="A0A3F2RRD3"/>
<dbReference type="EMBL" id="MBAD02001437">
    <property type="protein sequence ID" value="RLN54685.1"/>
    <property type="molecule type" value="Genomic_DNA"/>
</dbReference>
<dbReference type="EMBL" id="MBDO02000114">
    <property type="protein sequence ID" value="RLN62717.1"/>
    <property type="molecule type" value="Genomic_DNA"/>
</dbReference>
<sequence>METQWRRERQELYSKLERSAENGLNHDAVLASRELFTFDALGQAIPKEFTFQHSNDAVTVVCAEIPRSVAEQWGEITREVLQELTEFSGGDSGETTQTQCATNIADVYVSKLDIMHVTLFYTSHPDDLASRDANKHKSERLSREIGLVRELATQFEPIRMTPVKVVLAASGSILLLLECLPNDEFGDERRVHAEPTAKNVGENAEFSVDLLRQTAQQTLPFVSAKSPHAIIHSTLARVMSPTAFGEAALSRVRETCHRISQEFASSKNGSPNTNVFVRMALLRGTKQQSNKMSSSECTEQEAQWRQQRSDLYEELYESGKNALNRESVRATREHFTPGVTLESKPYVFPSENDAVALICAPIPSEMAKRCHDIGTQLTELLRREPESNNAVSCVTRQELMHVTLFHTSHPGDLAPDAKLRVPEDITQLKAMCKHFAPFCMAPVRVLMASSGAIIMIFKCMPAAKEDGITYDDEVVNKHAEFSVDHVRHVAKENFSYAPKTDTRVIIHSTLGRVLSPDISEEDLDRLRAKCEEITAELVADPQPALFDKLWYVQETHHLSPQGPKTDIPLLGGVQLA</sequence>
<comment type="caution">
    <text evidence="2">The sequence shown here is derived from an EMBL/GenBank/DDBJ whole genome shotgun (WGS) entry which is preliminary data.</text>
</comment>
<organism evidence="2 3">
    <name type="scientific">Phytophthora kernoviae</name>
    <dbReference type="NCBI Taxonomy" id="325452"/>
    <lineage>
        <taxon>Eukaryota</taxon>
        <taxon>Sar</taxon>
        <taxon>Stramenopiles</taxon>
        <taxon>Oomycota</taxon>
        <taxon>Peronosporomycetes</taxon>
        <taxon>Peronosporales</taxon>
        <taxon>Peronosporaceae</taxon>
        <taxon>Phytophthora</taxon>
    </lineage>
</organism>
<evidence type="ECO:0000313" key="2">
    <source>
        <dbReference type="EMBL" id="RLN62717.1"/>
    </source>
</evidence>
<protein>
    <submittedName>
        <fullName evidence="2">Uncharacterized protein</fullName>
    </submittedName>
</protein>
<accession>A0A3F2RRD3</accession>
<name>A0A3F2RRD3_9STRA</name>
<dbReference type="OrthoDB" id="119121at2759"/>
<dbReference type="Proteomes" id="UP000284657">
    <property type="component" value="Unassembled WGS sequence"/>
</dbReference>
<evidence type="ECO:0000313" key="1">
    <source>
        <dbReference type="EMBL" id="RLN54685.1"/>
    </source>
</evidence>
<dbReference type="Proteomes" id="UP000277300">
    <property type="component" value="Unassembled WGS sequence"/>
</dbReference>
<gene>
    <name evidence="1" type="ORF">BBJ29_009156</name>
    <name evidence="2" type="ORF">BBP00_00004581</name>
</gene>